<dbReference type="OrthoDB" id="7307888at2"/>
<dbReference type="EMBL" id="PDKW01000036">
    <property type="protein sequence ID" value="PGH59382.1"/>
    <property type="molecule type" value="Genomic_DNA"/>
</dbReference>
<protein>
    <submittedName>
        <fullName evidence="1">Uncharacterized protein</fullName>
    </submittedName>
</protein>
<keyword evidence="2" id="KW-1185">Reference proteome</keyword>
<gene>
    <name evidence="1" type="ORF">CRT60_01830</name>
</gene>
<accession>A0A2B8BPP2</accession>
<proteinExistence type="predicted"/>
<comment type="caution">
    <text evidence="1">The sequence shown here is derived from an EMBL/GenBank/DDBJ whole genome shotgun (WGS) entry which is preliminary data.</text>
</comment>
<evidence type="ECO:0000313" key="2">
    <source>
        <dbReference type="Proteomes" id="UP000225379"/>
    </source>
</evidence>
<name>A0A2B8BPP2_9PROT</name>
<dbReference type="Proteomes" id="UP000225379">
    <property type="component" value="Unassembled WGS sequence"/>
</dbReference>
<organism evidence="1 2">
    <name type="scientific">Azospirillum palustre</name>
    <dbReference type="NCBI Taxonomy" id="2044885"/>
    <lineage>
        <taxon>Bacteria</taxon>
        <taxon>Pseudomonadati</taxon>
        <taxon>Pseudomonadota</taxon>
        <taxon>Alphaproteobacteria</taxon>
        <taxon>Rhodospirillales</taxon>
        <taxon>Azospirillaceae</taxon>
        <taxon>Azospirillum</taxon>
    </lineage>
</organism>
<dbReference type="RefSeq" id="WP_098734731.1">
    <property type="nucleotide sequence ID" value="NZ_PDKW01000036.1"/>
</dbReference>
<sequence>MKVINTRTRDEIAKLRQQAYLAAWPAARQLEAQQDMLNGNPAKWERMRADFSAIRALYPYSDTTPSEEN</sequence>
<dbReference type="AlphaFoldDB" id="A0A2B8BPP2"/>
<reference evidence="2" key="1">
    <citation type="submission" date="2017-10" db="EMBL/GenBank/DDBJ databases">
        <authorList>
            <person name="Kravchenko I.K."/>
            <person name="Grouzdev D.S."/>
        </authorList>
    </citation>
    <scope>NUCLEOTIDE SEQUENCE [LARGE SCALE GENOMIC DNA]</scope>
    <source>
        <strain evidence="2">B2</strain>
    </source>
</reference>
<evidence type="ECO:0000313" key="1">
    <source>
        <dbReference type="EMBL" id="PGH59382.1"/>
    </source>
</evidence>